<keyword evidence="2" id="KW-0547">Nucleotide-binding</keyword>
<keyword evidence="1" id="KW-0677">Repeat</keyword>
<feature type="domain" description="Disease resistance N-terminal" evidence="4">
    <location>
        <begin position="10"/>
        <end position="100"/>
    </location>
</feature>
<evidence type="ECO:0000259" key="4">
    <source>
        <dbReference type="Pfam" id="PF18052"/>
    </source>
</evidence>
<dbReference type="Gene3D" id="1.20.5.4130">
    <property type="match status" value="1"/>
</dbReference>
<name>A0ABY9CYV7_VITVI</name>
<dbReference type="EMBL" id="CP126659">
    <property type="protein sequence ID" value="WKA00382.1"/>
    <property type="molecule type" value="Genomic_DNA"/>
</dbReference>
<sequence length="258" mass="28847">MALEMFAGAFLSASLQVLFDRLASSEVWSFIGGQNVSEELLLELGMKLLVVDKVLDHAEVKQFTDERVKRWLVRVKNDVYDAEDLLDEITTEALRRKMEAADSQTGPTHVLNSFSTWFKAPLADHQSMESKVKKIIGKLEVLAQAIDVLALNGDGKKLPQRLPSTSLVGILFEQLYRFGFLISMIGFVFPRANALGTTFDYQFLRGFVFQVLIVGGVCEDVLLCWGYGLRIENLLVLLSVTMGIGSHCLYGQESIVYL</sequence>
<dbReference type="InterPro" id="IPR041118">
    <property type="entry name" value="Rx_N"/>
</dbReference>
<proteinExistence type="predicted"/>
<protein>
    <recommendedName>
        <fullName evidence="4">Disease resistance N-terminal domain-containing protein</fullName>
    </recommendedName>
</protein>
<organism evidence="5 6">
    <name type="scientific">Vitis vinifera</name>
    <name type="common">Grape</name>
    <dbReference type="NCBI Taxonomy" id="29760"/>
    <lineage>
        <taxon>Eukaryota</taxon>
        <taxon>Viridiplantae</taxon>
        <taxon>Streptophyta</taxon>
        <taxon>Embryophyta</taxon>
        <taxon>Tracheophyta</taxon>
        <taxon>Spermatophyta</taxon>
        <taxon>Magnoliopsida</taxon>
        <taxon>eudicotyledons</taxon>
        <taxon>Gunneridae</taxon>
        <taxon>Pentapetalae</taxon>
        <taxon>rosids</taxon>
        <taxon>Vitales</taxon>
        <taxon>Vitaceae</taxon>
        <taxon>Viteae</taxon>
        <taxon>Vitis</taxon>
    </lineage>
</organism>
<accession>A0ABY9CYV7</accession>
<evidence type="ECO:0000313" key="5">
    <source>
        <dbReference type="EMBL" id="WKA00382.1"/>
    </source>
</evidence>
<evidence type="ECO:0000313" key="6">
    <source>
        <dbReference type="Proteomes" id="UP001227230"/>
    </source>
</evidence>
<keyword evidence="3" id="KW-0611">Plant defense</keyword>
<dbReference type="Proteomes" id="UP001227230">
    <property type="component" value="Chromosome 12"/>
</dbReference>
<dbReference type="Pfam" id="PF18052">
    <property type="entry name" value="Rx_N"/>
    <property type="match status" value="1"/>
</dbReference>
<keyword evidence="6" id="KW-1185">Reference proteome</keyword>
<evidence type="ECO:0000256" key="2">
    <source>
        <dbReference type="ARBA" id="ARBA00022741"/>
    </source>
</evidence>
<evidence type="ECO:0000256" key="3">
    <source>
        <dbReference type="ARBA" id="ARBA00022821"/>
    </source>
</evidence>
<reference evidence="5 6" key="1">
    <citation type="journal article" date="2023" name="Hortic Res">
        <title>The complete reference genome for grapevine (Vitis vinifera L.) genetics and breeding.</title>
        <authorList>
            <person name="Shi X."/>
            <person name="Cao S."/>
            <person name="Wang X."/>
            <person name="Huang S."/>
            <person name="Wang Y."/>
            <person name="Liu Z."/>
            <person name="Liu W."/>
            <person name="Leng X."/>
            <person name="Peng Y."/>
            <person name="Wang N."/>
            <person name="Wang Y."/>
            <person name="Ma Z."/>
            <person name="Xu X."/>
            <person name="Zhang F."/>
            <person name="Xue H."/>
            <person name="Zhong H."/>
            <person name="Wang Y."/>
            <person name="Zhang K."/>
            <person name="Velt A."/>
            <person name="Avia K."/>
            <person name="Holtgrawe D."/>
            <person name="Grimplet J."/>
            <person name="Matus J.T."/>
            <person name="Ware D."/>
            <person name="Wu X."/>
            <person name="Wang H."/>
            <person name="Liu C."/>
            <person name="Fang Y."/>
            <person name="Rustenholz C."/>
            <person name="Cheng Z."/>
            <person name="Xiao H."/>
            <person name="Zhou Y."/>
        </authorList>
    </citation>
    <scope>NUCLEOTIDE SEQUENCE [LARGE SCALE GENOMIC DNA]</scope>
    <source>
        <strain evidence="6">cv. Pinot noir / PN40024</strain>
        <tissue evidence="5">Leaf</tissue>
    </source>
</reference>
<evidence type="ECO:0000256" key="1">
    <source>
        <dbReference type="ARBA" id="ARBA00022737"/>
    </source>
</evidence>
<gene>
    <name evidence="5" type="ORF">VitviT2T_018739</name>
</gene>